<organism evidence="3">
    <name type="scientific">Hexamita inflata</name>
    <dbReference type="NCBI Taxonomy" id="28002"/>
    <lineage>
        <taxon>Eukaryota</taxon>
        <taxon>Metamonada</taxon>
        <taxon>Diplomonadida</taxon>
        <taxon>Hexamitidae</taxon>
        <taxon>Hexamitinae</taxon>
        <taxon>Hexamita</taxon>
    </lineage>
</organism>
<reference evidence="3" key="1">
    <citation type="submission" date="2023-06" db="EMBL/GenBank/DDBJ databases">
        <authorList>
            <person name="Kurt Z."/>
        </authorList>
    </citation>
    <scope>NUCLEOTIDE SEQUENCE</scope>
</reference>
<dbReference type="Proteomes" id="UP001642409">
    <property type="component" value="Unassembled WGS sequence"/>
</dbReference>
<feature type="region of interest" description="Disordered" evidence="2">
    <location>
        <begin position="367"/>
        <end position="388"/>
    </location>
</feature>
<keyword evidence="1" id="KW-0175">Coiled coil</keyword>
<proteinExistence type="predicted"/>
<dbReference type="SUPFAM" id="SSF48403">
    <property type="entry name" value="Ankyrin repeat"/>
    <property type="match status" value="1"/>
</dbReference>
<name>A0AA86U2K9_9EUKA</name>
<dbReference type="EMBL" id="CATOUU010000623">
    <property type="protein sequence ID" value="CAI9935787.1"/>
    <property type="molecule type" value="Genomic_DNA"/>
</dbReference>
<dbReference type="PANTHER" id="PTHR24120">
    <property type="entry name" value="GH07239P"/>
    <property type="match status" value="1"/>
</dbReference>
<dbReference type="AlphaFoldDB" id="A0AA86U2K9"/>
<feature type="coiled-coil region" evidence="1">
    <location>
        <begin position="514"/>
        <end position="641"/>
    </location>
</feature>
<dbReference type="EMBL" id="CAXDID020000191">
    <property type="protein sequence ID" value="CAL6052305.1"/>
    <property type="molecule type" value="Genomic_DNA"/>
</dbReference>
<comment type="caution">
    <text evidence="3">The sequence shown here is derived from an EMBL/GenBank/DDBJ whole genome shotgun (WGS) entry which is preliminary data.</text>
</comment>
<dbReference type="InterPro" id="IPR036770">
    <property type="entry name" value="Ankyrin_rpt-contain_sf"/>
</dbReference>
<protein>
    <submittedName>
        <fullName evidence="3">Ankyrin repeat protein 1</fullName>
    </submittedName>
    <submittedName>
        <fullName evidence="4">Ankyrin_repeat protein 1</fullName>
    </submittedName>
</protein>
<evidence type="ECO:0000313" key="3">
    <source>
        <dbReference type="EMBL" id="CAI9935787.1"/>
    </source>
</evidence>
<evidence type="ECO:0000256" key="2">
    <source>
        <dbReference type="SAM" id="MobiDB-lite"/>
    </source>
</evidence>
<evidence type="ECO:0000313" key="4">
    <source>
        <dbReference type="EMBL" id="CAL6052305.1"/>
    </source>
</evidence>
<sequence length="647" mass="73919">MQFPGWFQAAAANEHTTITQYFHVSARSTDKNGWTALMHAAFNGATSIVQILCKKEQCMQTNQGYTALMLATIKNQIEVIKMLLPFEACQATKQDTYDFPSGTTALLIAMSLNHEEAVEILFNAESRASGVSPLHLSAVRRDYENVLYQQSIMTQMDKLQRTPLFYVCIGKYSEEQVLTYKALLQLTPKSEPDIYGLYPIHYSAMWNNLSLTYIMSQERVFSEFFSKQTDYQKKIQNQLGLRQPPVLFSKLTKRPTWMQFGTGLTPLHLACCFKGMNVVQKMSLQYLKHESSLSVTALMLSVIYDSYDRTLQIEQEIKTSQPLLGIPSGASCFDFTNKYGSMNTSKQVNMNRLDPLQISEFERQMQFGAPSSKKMSKRSSSSLRLVAESSEKGSDLNASELNVDNQSYGFSGNNQFSYQTGIMQSHITGIGASALSYIEKEKEPEPVNRPVHHKMIKKPSTPNHRFIEDTQRILDGKERICESYVDHKSPSVNLENNAVQNVQNDIQSAQEGQLQVLIAENALLKKQIQQQSSNKSQSEELYKLKTENAQLKFKVTEEELRQLKAVEQREANMNFERENSEMKQEILMLTQENTRKDEEIAVLRALLMDKEHMIERQTLEIHEQLSSNRKLEKQIDELEGLVQKLNE</sequence>
<dbReference type="PANTHER" id="PTHR24120:SF4">
    <property type="entry name" value="GH07239P"/>
    <property type="match status" value="1"/>
</dbReference>
<dbReference type="Pfam" id="PF12796">
    <property type="entry name" value="Ank_2"/>
    <property type="match status" value="1"/>
</dbReference>
<dbReference type="SMART" id="SM00248">
    <property type="entry name" value="ANK"/>
    <property type="match status" value="5"/>
</dbReference>
<dbReference type="Gene3D" id="1.25.40.20">
    <property type="entry name" value="Ankyrin repeat-containing domain"/>
    <property type="match status" value="2"/>
</dbReference>
<evidence type="ECO:0000256" key="1">
    <source>
        <dbReference type="SAM" id="Coils"/>
    </source>
</evidence>
<keyword evidence="5" id="KW-1185">Reference proteome</keyword>
<gene>
    <name evidence="3" type="ORF">HINF_LOCUS23432</name>
    <name evidence="4" type="ORF">HINF_LOCUS44786</name>
</gene>
<evidence type="ECO:0000313" key="5">
    <source>
        <dbReference type="Proteomes" id="UP001642409"/>
    </source>
</evidence>
<accession>A0AA86U2K9</accession>
<dbReference type="InterPro" id="IPR002110">
    <property type="entry name" value="Ankyrin_rpt"/>
</dbReference>
<reference evidence="4 5" key="2">
    <citation type="submission" date="2024-07" db="EMBL/GenBank/DDBJ databases">
        <authorList>
            <person name="Akdeniz Z."/>
        </authorList>
    </citation>
    <scope>NUCLEOTIDE SEQUENCE [LARGE SCALE GENOMIC DNA]</scope>
</reference>
<feature type="compositionally biased region" description="Low complexity" evidence="2">
    <location>
        <begin position="378"/>
        <end position="388"/>
    </location>
</feature>